<gene>
    <name evidence="1" type="ORF">LCGC14_1814750</name>
</gene>
<sequence>MSEIREGTAELHMKVKGVHYAFALELGELSTKKKLDRGLKWLDQCLCITLKDLGWFKEQS</sequence>
<evidence type="ECO:0000313" key="1">
    <source>
        <dbReference type="EMBL" id="KKL99409.1"/>
    </source>
</evidence>
<organism evidence="1">
    <name type="scientific">marine sediment metagenome</name>
    <dbReference type="NCBI Taxonomy" id="412755"/>
    <lineage>
        <taxon>unclassified sequences</taxon>
        <taxon>metagenomes</taxon>
        <taxon>ecological metagenomes</taxon>
    </lineage>
</organism>
<dbReference type="EMBL" id="LAZR01017685">
    <property type="protein sequence ID" value="KKL99409.1"/>
    <property type="molecule type" value="Genomic_DNA"/>
</dbReference>
<comment type="caution">
    <text evidence="1">The sequence shown here is derived from an EMBL/GenBank/DDBJ whole genome shotgun (WGS) entry which is preliminary data.</text>
</comment>
<proteinExistence type="predicted"/>
<reference evidence="1" key="1">
    <citation type="journal article" date="2015" name="Nature">
        <title>Complex archaea that bridge the gap between prokaryotes and eukaryotes.</title>
        <authorList>
            <person name="Spang A."/>
            <person name="Saw J.H."/>
            <person name="Jorgensen S.L."/>
            <person name="Zaremba-Niedzwiedzka K."/>
            <person name="Martijn J."/>
            <person name="Lind A.E."/>
            <person name="van Eijk R."/>
            <person name="Schleper C."/>
            <person name="Guy L."/>
            <person name="Ettema T.J."/>
        </authorList>
    </citation>
    <scope>NUCLEOTIDE SEQUENCE</scope>
</reference>
<accession>A0A0F9GKK5</accession>
<name>A0A0F9GKK5_9ZZZZ</name>
<protein>
    <submittedName>
        <fullName evidence="1">Uncharacterized protein</fullName>
    </submittedName>
</protein>
<dbReference type="AlphaFoldDB" id="A0A0F9GKK5"/>